<organism evidence="3 4">
    <name type="scientific">Roseibacillus persicicus</name>
    <dbReference type="NCBI Taxonomy" id="454148"/>
    <lineage>
        <taxon>Bacteria</taxon>
        <taxon>Pseudomonadati</taxon>
        <taxon>Verrucomicrobiota</taxon>
        <taxon>Verrucomicrobiia</taxon>
        <taxon>Verrucomicrobiales</taxon>
        <taxon>Verrucomicrobiaceae</taxon>
        <taxon>Roseibacillus</taxon>
    </lineage>
</organism>
<sequence length="545" mass="60424">MKNAIFPLTIAASLSLSSCLEEDSGPSQEDYDYLQDEHDSLKEELEKVYLELDDFDAKMEEFKAVEEKAKSADEKAKELKELQKVKEETEEEMRKLREEFEAYQKKYEAKVRKAGEGEEFATLEVGGRTLSSVVISSVSETAVKVRHADGFATLDSATAPNEWKERFFLRSEQEVEERARELAAFLNPPEEVEAVEGEPEKKVSSYQQRRQEREQQEEALKSLGGKVEKAIVSINGSSAQGSGFFAQDGITTYLYTSGHLLDSNGDLKITDLSGKEWKSFGELEVAEGTNIVRLAVTDPVENLLELRPSGDGLGSKTLVAAFGLQAGANGASKDDARLRGPRDGRYDVSGALKESVGGPLVTAEEEVIGLVTQDAAPRKDIWREDARHSRVIQYVARLDVPLTWKKIPLGQFLTATESLQRFDQVTKLIAAMGALEPSPEGLNLDVRVGGGATVRTIFEDNKDLNVVMQVMKVEKDMAGSKMKISERDLNRRFRSFYETVMRGAENQALSEGDFSSYHQNEVAISLEARKAAVDSLRKAHSAVTE</sequence>
<feature type="compositionally biased region" description="Basic and acidic residues" evidence="2">
    <location>
        <begin position="198"/>
        <end position="212"/>
    </location>
</feature>
<accession>A0A918WME1</accession>
<reference evidence="3" key="1">
    <citation type="journal article" date="2014" name="Int. J. Syst. Evol. Microbiol.">
        <title>Complete genome sequence of Corynebacterium casei LMG S-19264T (=DSM 44701T), isolated from a smear-ripened cheese.</title>
        <authorList>
            <consortium name="US DOE Joint Genome Institute (JGI-PGF)"/>
            <person name="Walter F."/>
            <person name="Albersmeier A."/>
            <person name="Kalinowski J."/>
            <person name="Ruckert C."/>
        </authorList>
    </citation>
    <scope>NUCLEOTIDE SEQUENCE</scope>
    <source>
        <strain evidence="3">KCTC 12988</strain>
    </source>
</reference>
<dbReference type="AlphaFoldDB" id="A0A918WME1"/>
<evidence type="ECO:0000313" key="4">
    <source>
        <dbReference type="Proteomes" id="UP000644507"/>
    </source>
</evidence>
<dbReference type="PROSITE" id="PS51257">
    <property type="entry name" value="PROKAR_LIPOPROTEIN"/>
    <property type="match status" value="1"/>
</dbReference>
<evidence type="ECO:0000256" key="1">
    <source>
        <dbReference type="SAM" id="Coils"/>
    </source>
</evidence>
<keyword evidence="1" id="KW-0175">Coiled coil</keyword>
<proteinExistence type="predicted"/>
<gene>
    <name evidence="3" type="ORF">GCM10007100_26850</name>
</gene>
<evidence type="ECO:0000256" key="2">
    <source>
        <dbReference type="SAM" id="MobiDB-lite"/>
    </source>
</evidence>
<evidence type="ECO:0000313" key="3">
    <source>
        <dbReference type="EMBL" id="GHC58472.1"/>
    </source>
</evidence>
<feature type="region of interest" description="Disordered" evidence="2">
    <location>
        <begin position="192"/>
        <end position="212"/>
    </location>
</feature>
<reference evidence="3" key="2">
    <citation type="submission" date="2020-09" db="EMBL/GenBank/DDBJ databases">
        <authorList>
            <person name="Sun Q."/>
            <person name="Kim S."/>
        </authorList>
    </citation>
    <scope>NUCLEOTIDE SEQUENCE</scope>
    <source>
        <strain evidence="3">KCTC 12988</strain>
    </source>
</reference>
<keyword evidence="4" id="KW-1185">Reference proteome</keyword>
<dbReference type="EMBL" id="BMXI01000011">
    <property type="protein sequence ID" value="GHC58472.1"/>
    <property type="molecule type" value="Genomic_DNA"/>
</dbReference>
<dbReference type="InterPro" id="IPR009003">
    <property type="entry name" value="Peptidase_S1_PA"/>
</dbReference>
<protein>
    <recommendedName>
        <fullName evidence="5">Serine protease</fullName>
    </recommendedName>
</protein>
<evidence type="ECO:0008006" key="5">
    <source>
        <dbReference type="Google" id="ProtNLM"/>
    </source>
</evidence>
<dbReference type="RefSeq" id="WP_189570745.1">
    <property type="nucleotide sequence ID" value="NZ_BMXI01000011.1"/>
</dbReference>
<dbReference type="Proteomes" id="UP000644507">
    <property type="component" value="Unassembled WGS sequence"/>
</dbReference>
<dbReference type="SUPFAM" id="SSF50494">
    <property type="entry name" value="Trypsin-like serine proteases"/>
    <property type="match status" value="1"/>
</dbReference>
<name>A0A918WME1_9BACT</name>
<comment type="caution">
    <text evidence="3">The sequence shown here is derived from an EMBL/GenBank/DDBJ whole genome shotgun (WGS) entry which is preliminary data.</text>
</comment>
<feature type="coiled-coil region" evidence="1">
    <location>
        <begin position="31"/>
        <end position="113"/>
    </location>
</feature>